<dbReference type="PRINTS" id="PR00953">
    <property type="entry name" value="TYPE3IMRPROT"/>
</dbReference>
<evidence type="ECO:0000256" key="7">
    <source>
        <dbReference type="RuleBase" id="RU362072"/>
    </source>
</evidence>
<dbReference type="PANTHER" id="PTHR30065">
    <property type="entry name" value="FLAGELLAR BIOSYNTHETIC PROTEIN FLIR"/>
    <property type="match status" value="1"/>
</dbReference>
<comment type="similarity">
    <text evidence="2 7">Belongs to the FliR/MopE/SpaR family.</text>
</comment>
<proteinExistence type="inferred from homology"/>
<sequence length="275" mass="29279">MNGSDASQALVWLHSQGIGLVLLLALASVRCFVLFMVLPATGEEAIPGAARNGVVYLLGGFVAYGQPPDLVARMDPLSLFALVGKEAFVGLIIGYAASSIFWVAQNVGTVIDDLAGFNNVQMSNPLRGDQSTPVSNTILQTAITLFYVLGGMSMLLGAVFESYRWWPLATLQPDGSQLASQFVLQSTDNMMTATVKLSAPVMLVLVLVDLGFGLVARSAEKLEPSNLSQPVRGALALLMLALLMQVFVSQLLDELSFVHFQAKIGQFLSASSATH</sequence>
<keyword evidence="4 7" id="KW-0812">Transmembrane</keyword>
<comment type="subcellular location">
    <subcellularLocation>
        <location evidence="1 7">Cell membrane</location>
        <topology evidence="1 7">Multi-pass membrane protein</topology>
    </subcellularLocation>
</comment>
<evidence type="ECO:0000256" key="1">
    <source>
        <dbReference type="ARBA" id="ARBA00004651"/>
    </source>
</evidence>
<dbReference type="Pfam" id="PF01311">
    <property type="entry name" value="Bac_export_1"/>
    <property type="match status" value="1"/>
</dbReference>
<keyword evidence="6 7" id="KW-0472">Membrane</keyword>
<evidence type="ECO:0000256" key="4">
    <source>
        <dbReference type="ARBA" id="ARBA00022692"/>
    </source>
</evidence>
<evidence type="ECO:0000256" key="3">
    <source>
        <dbReference type="ARBA" id="ARBA00022475"/>
    </source>
</evidence>
<evidence type="ECO:0000256" key="2">
    <source>
        <dbReference type="ARBA" id="ARBA00009772"/>
    </source>
</evidence>
<reference evidence="9" key="1">
    <citation type="submission" date="2015-07" db="EMBL/GenBank/DDBJ databases">
        <authorList>
            <person name="Wibberg D."/>
        </authorList>
    </citation>
    <scope>NUCLEOTIDE SEQUENCE [LARGE SCALE GENOMIC DNA]</scope>
</reference>
<dbReference type="InterPro" id="IPR006304">
    <property type="entry name" value="T3SS_SpaR/YscT"/>
</dbReference>
<keyword evidence="3 7" id="KW-1003">Cell membrane</keyword>
<gene>
    <name evidence="8" type="primary">hrcT</name>
    <name evidence="8" type="ORF">XTALMG727_0182</name>
</gene>
<accession>A0A0K2ZBQ0</accession>
<evidence type="ECO:0000256" key="5">
    <source>
        <dbReference type="ARBA" id="ARBA00022989"/>
    </source>
</evidence>
<protein>
    <submittedName>
        <fullName evidence="8">HrcT protein</fullName>
    </submittedName>
</protein>
<dbReference type="AlphaFoldDB" id="A0A0K2ZBQ0"/>
<feature type="transmembrane region" description="Helical" evidence="7">
    <location>
        <begin position="137"/>
        <end position="160"/>
    </location>
</feature>
<feature type="transmembrane region" description="Helical" evidence="7">
    <location>
        <begin position="197"/>
        <end position="219"/>
    </location>
</feature>
<keyword evidence="9" id="KW-1185">Reference proteome</keyword>
<feature type="transmembrane region" description="Helical" evidence="7">
    <location>
        <begin position="12"/>
        <end position="37"/>
    </location>
</feature>
<dbReference type="EMBL" id="CXOI01000004">
    <property type="protein sequence ID" value="CTP82346.1"/>
    <property type="molecule type" value="Genomic_DNA"/>
</dbReference>
<name>A0A0K2ZBQ0_9XANT</name>
<keyword evidence="5 7" id="KW-1133">Transmembrane helix</keyword>
<dbReference type="RefSeq" id="WP_053833866.1">
    <property type="nucleotide sequence ID" value="NZ_CXOI01000004.1"/>
</dbReference>
<feature type="transmembrane region" description="Helical" evidence="7">
    <location>
        <begin position="231"/>
        <end position="252"/>
    </location>
</feature>
<dbReference type="GO" id="GO:0005886">
    <property type="term" value="C:plasma membrane"/>
    <property type="evidence" value="ECO:0007669"/>
    <property type="project" value="UniProtKB-SubCell"/>
</dbReference>
<dbReference type="Proteomes" id="UP000046187">
    <property type="component" value="Unassembled WGS sequence"/>
</dbReference>
<dbReference type="GO" id="GO:0006605">
    <property type="term" value="P:protein targeting"/>
    <property type="evidence" value="ECO:0007669"/>
    <property type="project" value="UniProtKB-UniRule"/>
</dbReference>
<dbReference type="NCBIfam" id="TIGR01401">
    <property type="entry name" value="fliR_like_III"/>
    <property type="match status" value="1"/>
</dbReference>
<dbReference type="InterPro" id="IPR002010">
    <property type="entry name" value="T3SS_IM_R"/>
</dbReference>
<evidence type="ECO:0000313" key="9">
    <source>
        <dbReference type="Proteomes" id="UP000046187"/>
    </source>
</evidence>
<evidence type="ECO:0000313" key="8">
    <source>
        <dbReference type="EMBL" id="CTP82346.1"/>
    </source>
</evidence>
<organism evidence="8 9">
    <name type="scientific">Xanthomonas graminis pv. arrhenatheri LMG 727</name>
    <dbReference type="NCBI Taxonomy" id="1195923"/>
    <lineage>
        <taxon>Bacteria</taxon>
        <taxon>Pseudomonadati</taxon>
        <taxon>Pseudomonadota</taxon>
        <taxon>Gammaproteobacteria</taxon>
        <taxon>Lysobacterales</taxon>
        <taxon>Lysobacteraceae</taxon>
        <taxon>Xanthomonas</taxon>
        <taxon>Xanthomonas translucens group</taxon>
        <taxon>Xanthomonas graminis</taxon>
    </lineage>
</organism>
<evidence type="ECO:0000256" key="6">
    <source>
        <dbReference type="ARBA" id="ARBA00023136"/>
    </source>
</evidence>
<dbReference type="PANTHER" id="PTHR30065:SF1">
    <property type="entry name" value="SURFACE PRESENTATION OF ANTIGENS PROTEIN SPAR"/>
    <property type="match status" value="1"/>
</dbReference>
<feature type="transmembrane region" description="Helical" evidence="7">
    <location>
        <begin position="87"/>
        <end position="104"/>
    </location>
</feature>